<evidence type="ECO:0000313" key="4">
    <source>
        <dbReference type="WBParaSite" id="maker-uti_cns_0047981-snap-gene-0.2-mRNA-1"/>
    </source>
</evidence>
<feature type="transmembrane region" description="Helical" evidence="1">
    <location>
        <begin position="35"/>
        <end position="55"/>
    </location>
</feature>
<accession>A0A1I8HBS4</accession>
<keyword evidence="1" id="KW-1133">Transmembrane helix</keyword>
<sequence length="132" mass="14382">MQNNTISCCIVVMLCILASLITGLIGVAARVVPSITVTGVLYLTAGIFALFGNSIEHEKISRMSRKPRTCTDCTCYSLVKTPEEYCSSAYRTVSAGWSLIPSWAAAVSFLIASTFWLCLSRSVRIEKSKSML</sequence>
<evidence type="ECO:0000313" key="2">
    <source>
        <dbReference type="Proteomes" id="UP000095280"/>
    </source>
</evidence>
<dbReference type="WBParaSite" id="maker-uti_cns_0005431-snap-gene-0.7-mRNA-1">
    <property type="protein sequence ID" value="maker-uti_cns_0005431-snap-gene-0.7-mRNA-1"/>
    <property type="gene ID" value="maker-uti_cns_0005431-snap-gene-0.7"/>
</dbReference>
<evidence type="ECO:0000313" key="3">
    <source>
        <dbReference type="WBParaSite" id="maker-uti_cns_0005431-snap-gene-0.7-mRNA-1"/>
    </source>
</evidence>
<dbReference type="Proteomes" id="UP000095280">
    <property type="component" value="Unplaced"/>
</dbReference>
<keyword evidence="2" id="KW-1185">Reference proteome</keyword>
<evidence type="ECO:0000256" key="1">
    <source>
        <dbReference type="SAM" id="Phobius"/>
    </source>
</evidence>
<protein>
    <submittedName>
        <fullName evidence="3 4">Inner membrane protein</fullName>
    </submittedName>
</protein>
<keyword evidence="1" id="KW-0812">Transmembrane</keyword>
<dbReference type="AlphaFoldDB" id="A0A1I8HBS4"/>
<organism evidence="2 3">
    <name type="scientific">Macrostomum lignano</name>
    <dbReference type="NCBI Taxonomy" id="282301"/>
    <lineage>
        <taxon>Eukaryota</taxon>
        <taxon>Metazoa</taxon>
        <taxon>Spiralia</taxon>
        <taxon>Lophotrochozoa</taxon>
        <taxon>Platyhelminthes</taxon>
        <taxon>Rhabditophora</taxon>
        <taxon>Macrostomorpha</taxon>
        <taxon>Macrostomida</taxon>
        <taxon>Macrostomidae</taxon>
        <taxon>Macrostomum</taxon>
    </lineage>
</organism>
<dbReference type="Gene3D" id="1.20.140.150">
    <property type="match status" value="1"/>
</dbReference>
<proteinExistence type="predicted"/>
<dbReference type="WBParaSite" id="maker-uti_cns_0047981-snap-gene-0.2-mRNA-1">
    <property type="protein sequence ID" value="maker-uti_cns_0047981-snap-gene-0.2-mRNA-1"/>
    <property type="gene ID" value="maker-uti_cns_0047981-snap-gene-0.2"/>
</dbReference>
<reference evidence="3 4" key="1">
    <citation type="submission" date="2016-11" db="UniProtKB">
        <authorList>
            <consortium name="WormBaseParasite"/>
        </authorList>
    </citation>
    <scope>IDENTIFICATION</scope>
</reference>
<feature type="transmembrane region" description="Helical" evidence="1">
    <location>
        <begin position="97"/>
        <end position="117"/>
    </location>
</feature>
<keyword evidence="1" id="KW-0472">Membrane</keyword>
<name>A0A1I8HBS4_9PLAT</name>
<feature type="transmembrane region" description="Helical" evidence="1">
    <location>
        <begin position="7"/>
        <end position="29"/>
    </location>
</feature>